<reference evidence="2" key="1">
    <citation type="submission" date="2016-08" db="EMBL/GenBank/DDBJ databases">
        <authorList>
            <person name="Varghese N."/>
            <person name="Submissions Spin"/>
        </authorList>
    </citation>
    <scope>NUCLEOTIDE SEQUENCE [LARGE SCALE GENOMIC DNA]</scope>
    <source>
        <strain evidence="2">SGD-1123</strain>
    </source>
</reference>
<dbReference type="AlphaFoldDB" id="A0A0V8HKC0"/>
<dbReference type="EMBL" id="FMAU01000002">
    <property type="protein sequence ID" value="SCC11766.1"/>
    <property type="molecule type" value="Genomic_DNA"/>
</dbReference>
<dbReference type="Proteomes" id="UP000181997">
    <property type="component" value="Unassembled WGS sequence"/>
</dbReference>
<proteinExistence type="predicted"/>
<gene>
    <name evidence="1" type="ORF">GA0061094_2611</name>
</gene>
<name>A0A0V8HKC0_9BACI</name>
<protein>
    <recommendedName>
        <fullName evidence="3">DUF2785 domain-containing protein</fullName>
    </recommendedName>
</protein>
<organism evidence="1 2">
    <name type="scientific">[Bacillus] enclensis</name>
    <dbReference type="NCBI Taxonomy" id="1402860"/>
    <lineage>
        <taxon>Bacteria</taxon>
        <taxon>Bacillati</taxon>
        <taxon>Bacillota</taxon>
        <taxon>Bacilli</taxon>
        <taxon>Bacillales</taxon>
        <taxon>Bacillaceae</taxon>
        <taxon>Rossellomorea</taxon>
    </lineage>
</organism>
<evidence type="ECO:0008006" key="3">
    <source>
        <dbReference type="Google" id="ProtNLM"/>
    </source>
</evidence>
<dbReference type="InterPro" id="IPR021247">
    <property type="entry name" value="DUF2785"/>
</dbReference>
<keyword evidence="2" id="KW-1185">Reference proteome</keyword>
<accession>A0A0V8HKC0</accession>
<evidence type="ECO:0000313" key="1">
    <source>
        <dbReference type="EMBL" id="SCC11766.1"/>
    </source>
</evidence>
<dbReference type="OrthoDB" id="7619731at2"/>
<sequence>MNRQSDKTVLCENDLKVLLSEIKSGQKAWEDIDLVMAVRSMCTHIGSKDPVLRDKLIYTLFFQLIIEDNLLESDLLKEMLQNCLNHLLFYGIGDKETDTVFTRAFTTLLIALILFRDNEEDFLSQMEVDQVRDHLIRYINEEKDVRGYVPEKGWAHSIAHVADAFDELIKNPKINRDLYPEILHPIWNKMFVTDSVYLHDEDERVLTPIIEMLNRGLESSKIESLVDGIKLKLERKKPELDEEKYWLLVSNTKTFLKSFYIKINHSSKYDSIRVSIEKCLGAL</sequence>
<dbReference type="RefSeq" id="WP_058298695.1">
    <property type="nucleotide sequence ID" value="NZ_FMAU01000002.1"/>
</dbReference>
<evidence type="ECO:0000313" key="2">
    <source>
        <dbReference type="Proteomes" id="UP000181997"/>
    </source>
</evidence>
<dbReference type="Pfam" id="PF10978">
    <property type="entry name" value="DUF2785"/>
    <property type="match status" value="1"/>
</dbReference>